<feature type="compositionally biased region" description="Polar residues" evidence="1">
    <location>
        <begin position="731"/>
        <end position="744"/>
    </location>
</feature>
<dbReference type="AlphaFoldDB" id="A0A8T8SI72"/>
<feature type="compositionally biased region" description="Basic residues" evidence="1">
    <location>
        <begin position="54"/>
        <end position="74"/>
    </location>
</feature>
<feature type="compositionally biased region" description="Low complexity" evidence="1">
    <location>
        <begin position="426"/>
        <end position="438"/>
    </location>
</feature>
<gene>
    <name evidence="2" type="ORF">A4X13_0g7684</name>
</gene>
<sequence>ASTISPPSPSAASSPTSDSIEPGHRRRPSQALWFCISGGRQILVRQRNSECLARRQRHQKARNHGQSLARRRRCTKDPRPSDSTRVLWANPTSAAYMHGQISHQLSSFPAHSTLSDSFSTAAARKARESRSGYGPSLESPTVRPMDRRPQFEQDDDLDTDNLSSQELGDDDEDGDDFFDASEDLIRMRSATSSSAALGALRRRSFVPATPTANSNIAVAGLAGDDLPGAKARKVLGLDSEGWEIGPGSSESPDGHHSGSATGALGRGSTSRRATARMTALLNGGSSSSSSSSAAAATSMDGLPQSSAASGSSTSRRHSLLPAMLGLGSRRPTVTQAQLPSAQPSAYSADIRLSPNSITPFSGASAGPSSATASGGSNNSTSYFLATPGTSGLPASTSLPLNFSGSTLSPRYSVDASGMSGLNGTGPNANASSSNSSPATKGLKKVRGRKQNSYNTTSSAISDEATSSVSSRGVGAISLADAQDWERALENAERNASWYSSIAHRPRPRPPPSGQPTTGTPVPRAGSTSSASSTPTTDQSHHSLFYSGSGTSISGPVLRTGSGTASLGPDGVAVAGLGIGLGVGNGAVRRSASTSNLMSPTTTGLPSPTHYLASASHCNAAEQEEELLDEASALDTEGGDGESMGGGLPLSAYPHLHVHASLGSPVRSQSAAGFTSASKSGEVGALRSPNLGPSSTISTNRYSTVSNVVSPERFGQTYGSYGSGTRGSRYSFATNSGSVSATANPGRQRRPSNDPHPLPPSIVSGAPHERDRDRRPSLGNEHLASTPGWDLVAGSERMRSGSFGSAVTPASIFVSSLGNTSNAGGDTRSGVVGPFNGPAHPHTTASATSSAVPFSQALAPTYSGSRAPSLPLASSPSPLTSPVTTGPSLERRASKVGVIVVQLDERVQTRLVGAPDRKPRDSTEVDENDPARGDRDYVEGKEDDEGGAKAAGQDVLKRPGRESVLVGDAEVDGALGRAFRLYSAQLDGDPLEEDASAPILNKSVDGVALRSGRTREDSEVTQVGSSDSVLKDVNTTPTTASTTSTVPRTPRGIPVDQLESAMRPEDAEPSQSASARVSFEEGHTEDSDFGDALYREMYARGLSSDLPRPVSVYSGSQTDEEEEDPSWRE</sequence>
<feature type="compositionally biased region" description="Low complexity" evidence="1">
    <location>
        <begin position="514"/>
        <end position="537"/>
    </location>
</feature>
<feature type="compositionally biased region" description="Low complexity" evidence="1">
    <location>
        <begin position="862"/>
        <end position="887"/>
    </location>
</feature>
<reference evidence="2" key="1">
    <citation type="submission" date="2016-04" db="EMBL/GenBank/DDBJ databases">
        <authorList>
            <person name="Nguyen H.D."/>
            <person name="Samba Siva P."/>
            <person name="Cullis J."/>
            <person name="Levesque C.A."/>
            <person name="Hambleton S."/>
        </authorList>
    </citation>
    <scope>NUCLEOTIDE SEQUENCE</scope>
    <source>
        <strain evidence="2">DAOMC 236416</strain>
    </source>
</reference>
<name>A0A8T8SI72_9BASI</name>
<organism evidence="2 3">
    <name type="scientific">Tilletia indica</name>
    <dbReference type="NCBI Taxonomy" id="43049"/>
    <lineage>
        <taxon>Eukaryota</taxon>
        <taxon>Fungi</taxon>
        <taxon>Dikarya</taxon>
        <taxon>Basidiomycota</taxon>
        <taxon>Ustilaginomycotina</taxon>
        <taxon>Exobasidiomycetes</taxon>
        <taxon>Tilletiales</taxon>
        <taxon>Tilletiaceae</taxon>
        <taxon>Tilletia</taxon>
    </lineage>
</organism>
<feature type="region of interest" description="Disordered" evidence="1">
    <location>
        <begin position="119"/>
        <end position="178"/>
    </location>
</feature>
<feature type="region of interest" description="Disordered" evidence="1">
    <location>
        <begin position="817"/>
        <end position="850"/>
    </location>
</feature>
<feature type="region of interest" description="Disordered" evidence="1">
    <location>
        <begin position="672"/>
        <end position="698"/>
    </location>
</feature>
<feature type="region of interest" description="Disordered" evidence="1">
    <location>
        <begin position="417"/>
        <end position="472"/>
    </location>
</feature>
<comment type="caution">
    <text evidence="2">The sequence shown here is derived from an EMBL/GenBank/DDBJ whole genome shotgun (WGS) entry which is preliminary data.</text>
</comment>
<feature type="compositionally biased region" description="Low complexity" evidence="1">
    <location>
        <begin position="1034"/>
        <end position="1050"/>
    </location>
</feature>
<evidence type="ECO:0000313" key="2">
    <source>
        <dbReference type="EMBL" id="KAE8240631.1"/>
    </source>
</evidence>
<feature type="region of interest" description="Disordered" evidence="1">
    <location>
        <begin position="1"/>
        <end position="26"/>
    </location>
</feature>
<feature type="compositionally biased region" description="Basic and acidic residues" evidence="1">
    <location>
        <begin position="766"/>
        <end position="775"/>
    </location>
</feature>
<feature type="region of interest" description="Disordered" evidence="1">
    <location>
        <begin position="240"/>
        <end position="316"/>
    </location>
</feature>
<feature type="region of interest" description="Disordered" evidence="1">
    <location>
        <begin position="1009"/>
        <end position="1128"/>
    </location>
</feature>
<evidence type="ECO:0000313" key="3">
    <source>
        <dbReference type="Proteomes" id="UP000077521"/>
    </source>
</evidence>
<feature type="compositionally biased region" description="Low complexity" evidence="1">
    <location>
        <begin position="1"/>
        <end position="20"/>
    </location>
</feature>
<feature type="region of interest" description="Disordered" evidence="1">
    <location>
        <begin position="862"/>
        <end position="889"/>
    </location>
</feature>
<accession>A0A8T8SI72</accession>
<reference evidence="2" key="2">
    <citation type="journal article" date="2019" name="IMA Fungus">
        <title>Genome sequencing and comparison of five Tilletia species to identify candidate genes for the detection of regulated species infecting wheat.</title>
        <authorList>
            <person name="Nguyen H.D.T."/>
            <person name="Sultana T."/>
            <person name="Kesanakurti P."/>
            <person name="Hambleton S."/>
        </authorList>
    </citation>
    <scope>NUCLEOTIDE SEQUENCE</scope>
    <source>
        <strain evidence="2">DAOMC 236416</strain>
    </source>
</reference>
<feature type="region of interest" description="Disordered" evidence="1">
    <location>
        <begin position="53"/>
        <end position="86"/>
    </location>
</feature>
<feature type="region of interest" description="Disordered" evidence="1">
    <location>
        <begin position="909"/>
        <end position="962"/>
    </location>
</feature>
<protein>
    <submittedName>
        <fullName evidence="2">Uncharacterized protein</fullName>
    </submittedName>
</protein>
<feature type="compositionally biased region" description="Basic and acidic residues" evidence="1">
    <location>
        <begin position="914"/>
        <end position="939"/>
    </location>
</feature>
<feature type="region of interest" description="Disordered" evidence="1">
    <location>
        <begin position="498"/>
        <end position="547"/>
    </location>
</feature>
<dbReference type="EMBL" id="LWDF02001031">
    <property type="protein sequence ID" value="KAE8240631.1"/>
    <property type="molecule type" value="Genomic_DNA"/>
</dbReference>
<evidence type="ECO:0000256" key="1">
    <source>
        <dbReference type="SAM" id="MobiDB-lite"/>
    </source>
</evidence>
<keyword evidence="3" id="KW-1185">Reference proteome</keyword>
<feature type="compositionally biased region" description="Acidic residues" evidence="1">
    <location>
        <begin position="167"/>
        <end position="178"/>
    </location>
</feature>
<feature type="region of interest" description="Disordered" evidence="1">
    <location>
        <begin position="712"/>
        <end position="789"/>
    </location>
</feature>
<proteinExistence type="predicted"/>
<feature type="compositionally biased region" description="Low complexity" evidence="1">
    <location>
        <begin position="285"/>
        <end position="298"/>
    </location>
</feature>
<dbReference type="Proteomes" id="UP000077521">
    <property type="component" value="Unassembled WGS sequence"/>
</dbReference>
<feature type="compositionally biased region" description="Polar residues" evidence="1">
    <location>
        <begin position="450"/>
        <end position="470"/>
    </location>
</feature>
<feature type="non-terminal residue" evidence="2">
    <location>
        <position position="1"/>
    </location>
</feature>
<feature type="compositionally biased region" description="Acidic residues" evidence="1">
    <location>
        <begin position="1117"/>
        <end position="1128"/>
    </location>
</feature>